<dbReference type="Proteomes" id="UP001523262">
    <property type="component" value="Unassembled WGS sequence"/>
</dbReference>
<dbReference type="Pfam" id="PF18818">
    <property type="entry name" value="MPTase-PolyVal"/>
    <property type="match status" value="1"/>
</dbReference>
<dbReference type="PIRSF" id="PIRSF037112">
    <property type="entry name" value="Antirestriction_ArdC"/>
    <property type="match status" value="1"/>
</dbReference>
<organism evidence="3 4">
    <name type="scientific">Neobacillus pocheonensis</name>
    <dbReference type="NCBI Taxonomy" id="363869"/>
    <lineage>
        <taxon>Bacteria</taxon>
        <taxon>Bacillati</taxon>
        <taxon>Bacillota</taxon>
        <taxon>Bacilli</taxon>
        <taxon>Bacillales</taxon>
        <taxon>Bacillaceae</taxon>
        <taxon>Neobacillus</taxon>
    </lineage>
</organism>
<proteinExistence type="predicted"/>
<evidence type="ECO:0000313" key="4">
    <source>
        <dbReference type="Proteomes" id="UP001523262"/>
    </source>
</evidence>
<dbReference type="InterPro" id="IPR017113">
    <property type="entry name" value="Antirestriction_ArdC"/>
</dbReference>
<gene>
    <name evidence="3" type="ORF">NDK43_23425</name>
</gene>
<name>A0ABT0WEK7_9BACI</name>
<accession>A0ABT0WEK7</accession>
<dbReference type="InterPro" id="IPR013610">
    <property type="entry name" value="ArdC_N"/>
</dbReference>
<sequence length="281" mass="32399">MTKSVYEIITEKIIEKLEKVVVPWRRPWTNSNAVNWKTQKPYRGINIFLVDPGEYASKKQILEAGGRIKKEELKNSHTIVYWLWKEKEDEETKEKKTFAKPFYYRVWEINKQCIGLESKRRIETFDHDPIEKAEEIVKGYINAPDYTFNSGKAVYYPTWDRINCPPLKDFKVPEEYYCTLLHEMVHSTGHKSRLARPGITTEGVAFGDEVYSKEELVAEMGAAMLCGVAGIDNSTIENSASYIDSWLRALKKESRLVLQAAAQAQKAADYILGETKNTIEN</sequence>
<dbReference type="InterPro" id="IPR041459">
    <property type="entry name" value="MPTase-PolyVal"/>
</dbReference>
<dbReference type="EMBL" id="JAMQCR010000002">
    <property type="protein sequence ID" value="MCM2534753.1"/>
    <property type="molecule type" value="Genomic_DNA"/>
</dbReference>
<feature type="domain" description="N-terminal" evidence="1">
    <location>
        <begin position="3"/>
        <end position="102"/>
    </location>
</feature>
<evidence type="ECO:0000259" key="1">
    <source>
        <dbReference type="Pfam" id="PF08401"/>
    </source>
</evidence>
<reference evidence="3 4" key="1">
    <citation type="submission" date="2022-06" db="EMBL/GenBank/DDBJ databases">
        <authorList>
            <person name="Jeon C.O."/>
        </authorList>
    </citation>
    <scope>NUCLEOTIDE SEQUENCE [LARGE SCALE GENOMIC DNA]</scope>
    <source>
        <strain evidence="3 4">KCTC 13943</strain>
    </source>
</reference>
<dbReference type="Pfam" id="PF08401">
    <property type="entry name" value="ArdcN"/>
    <property type="match status" value="1"/>
</dbReference>
<evidence type="ECO:0000313" key="3">
    <source>
        <dbReference type="EMBL" id="MCM2534753.1"/>
    </source>
</evidence>
<evidence type="ECO:0000259" key="2">
    <source>
        <dbReference type="Pfam" id="PF18818"/>
    </source>
</evidence>
<feature type="domain" description="Polyvalent protein metallopeptidase" evidence="2">
    <location>
        <begin position="147"/>
        <end position="263"/>
    </location>
</feature>
<protein>
    <submittedName>
        <fullName evidence="3">Zincin-like metallopeptidase domain-containing protein</fullName>
    </submittedName>
</protein>
<comment type="caution">
    <text evidence="3">The sequence shown here is derived from an EMBL/GenBank/DDBJ whole genome shotgun (WGS) entry which is preliminary data.</text>
</comment>
<keyword evidence="4" id="KW-1185">Reference proteome</keyword>